<name>A0ABN5X3Z0_9GAMM</name>
<dbReference type="Proteomes" id="UP000289555">
    <property type="component" value="Chromosome"/>
</dbReference>
<organism evidence="1 2">
    <name type="scientific">Vreelandella olivaria</name>
    <dbReference type="NCBI Taxonomy" id="390919"/>
    <lineage>
        <taxon>Bacteria</taxon>
        <taxon>Pseudomonadati</taxon>
        <taxon>Pseudomonadota</taxon>
        <taxon>Gammaproteobacteria</taxon>
        <taxon>Oceanospirillales</taxon>
        <taxon>Halomonadaceae</taxon>
        <taxon>Vreelandella</taxon>
    </lineage>
</organism>
<reference evidence="2" key="1">
    <citation type="journal article" date="2019" name="Microbiol. Resour. Announc.">
        <title>Complete Genome Sequence of Halomonas olivaria, a Moderately Halophilic Bacterium Isolated from Olive Processing Effluents, Obtained by Nanopore Sequencing.</title>
        <authorList>
            <person name="Nagata S."/>
            <person name="Ii K.M."/>
            <person name="Tsukimi T."/>
            <person name="Miura M.C."/>
            <person name="Galipon J."/>
            <person name="Arakawa K."/>
        </authorList>
    </citation>
    <scope>NUCLEOTIDE SEQUENCE [LARGE SCALE GENOMIC DNA]</scope>
    <source>
        <strain evidence="2">TYRC17</strain>
    </source>
</reference>
<keyword evidence="2" id="KW-1185">Reference proteome</keyword>
<proteinExistence type="predicted"/>
<evidence type="ECO:0000313" key="2">
    <source>
        <dbReference type="Proteomes" id="UP000289555"/>
    </source>
</evidence>
<dbReference type="EMBL" id="AP019416">
    <property type="protein sequence ID" value="BBI51830.1"/>
    <property type="molecule type" value="Genomic_DNA"/>
</dbReference>
<gene>
    <name evidence="1" type="ORF">HORIV_42510</name>
</gene>
<protein>
    <submittedName>
        <fullName evidence="1">Uncharacterized protein</fullName>
    </submittedName>
</protein>
<accession>A0ABN5X3Z0</accession>
<evidence type="ECO:0000313" key="1">
    <source>
        <dbReference type="EMBL" id="BBI51830.1"/>
    </source>
</evidence>
<sequence>MVDLGVVVDVLAALTEEQAQEIGFRTLAIQIADQVVAHQRAAQA</sequence>